<dbReference type="GO" id="GO:0008289">
    <property type="term" value="F:lipid binding"/>
    <property type="evidence" value="ECO:0007669"/>
    <property type="project" value="UniProtKB-KW"/>
</dbReference>
<dbReference type="PATRIC" id="fig|633147.7.peg.65"/>
<dbReference type="HOGENOM" id="CLU_048251_4_3_11"/>
<dbReference type="RefSeq" id="WP_013252310.1">
    <property type="nucleotide sequence ID" value="NC_014363.1"/>
</dbReference>
<evidence type="ECO:0000313" key="2">
    <source>
        <dbReference type="EMBL" id="ADK68558.1"/>
    </source>
</evidence>
<dbReference type="Proteomes" id="UP000000333">
    <property type="component" value="Chromosome"/>
</dbReference>
<dbReference type="KEGG" id="ols:Olsu_1457"/>
<dbReference type="InterPro" id="IPR043168">
    <property type="entry name" value="DegV_C"/>
</dbReference>
<dbReference type="InterPro" id="IPR050270">
    <property type="entry name" value="DegV_domain_contain"/>
</dbReference>
<dbReference type="PANTHER" id="PTHR33434:SF2">
    <property type="entry name" value="FATTY ACID-BINDING PROTEIN TM_1468"/>
    <property type="match status" value="1"/>
</dbReference>
<keyword evidence="1" id="KW-0446">Lipid-binding</keyword>
<dbReference type="OrthoDB" id="9760324at2"/>
<keyword evidence="3" id="KW-1185">Reference proteome</keyword>
<dbReference type="Gene3D" id="3.30.1180.10">
    <property type="match status" value="1"/>
</dbReference>
<dbReference type="SUPFAM" id="SSF82549">
    <property type="entry name" value="DAK1/DegV-like"/>
    <property type="match status" value="1"/>
</dbReference>
<evidence type="ECO:0000313" key="3">
    <source>
        <dbReference type="Proteomes" id="UP000000333"/>
    </source>
</evidence>
<reference evidence="2 3" key="1">
    <citation type="journal article" date="2010" name="Stand. Genomic Sci.">
        <title>Complete genome sequence of Olsenella uli type strain (VPI D76D-27C).</title>
        <authorList>
            <person name="Goker M."/>
            <person name="Held B."/>
            <person name="Lucas S."/>
            <person name="Nolan M."/>
            <person name="Yasawong M."/>
            <person name="Glavina Del Rio T."/>
            <person name="Tice H."/>
            <person name="Cheng J.F."/>
            <person name="Bruce D."/>
            <person name="Detter J.C."/>
            <person name="Tapia R."/>
            <person name="Han C."/>
            <person name="Goodwin L."/>
            <person name="Pitluck S."/>
            <person name="Liolios K."/>
            <person name="Ivanova N."/>
            <person name="Mavromatis K."/>
            <person name="Mikhailova N."/>
            <person name="Pati A."/>
            <person name="Chen A."/>
            <person name="Palaniappan K."/>
            <person name="Land M."/>
            <person name="Hauser L."/>
            <person name="Chang Y.J."/>
            <person name="Jeffries C.D."/>
            <person name="Rohde M."/>
            <person name="Sikorski J."/>
            <person name="Pukall R."/>
            <person name="Woyke T."/>
            <person name="Bristow J."/>
            <person name="Eisen J.A."/>
            <person name="Markowitz V."/>
            <person name="Hugenholtz P."/>
            <person name="Kyrpides N.C."/>
            <person name="Klenk H.P."/>
            <person name="Lapidus A."/>
        </authorList>
    </citation>
    <scope>NUCLEOTIDE SEQUENCE [LARGE SCALE GENOMIC DNA]</scope>
    <source>
        <strain evidence="3">ATCC 49627 / DSM 7084 / CIP 109912 / JCM 12494 / NCIMB 702895 / VPI D76D-27C</strain>
    </source>
</reference>
<dbReference type="eggNOG" id="COG1307">
    <property type="taxonomic scope" value="Bacteria"/>
</dbReference>
<dbReference type="GeneID" id="78512848"/>
<evidence type="ECO:0000256" key="1">
    <source>
        <dbReference type="ARBA" id="ARBA00023121"/>
    </source>
</evidence>
<gene>
    <name evidence="2" type="ordered locus">Olsu_1457</name>
</gene>
<dbReference type="Pfam" id="PF02645">
    <property type="entry name" value="DegV"/>
    <property type="match status" value="1"/>
</dbReference>
<dbReference type="NCBIfam" id="TIGR00762">
    <property type="entry name" value="DegV"/>
    <property type="match status" value="1"/>
</dbReference>
<dbReference type="PANTHER" id="PTHR33434">
    <property type="entry name" value="DEGV DOMAIN-CONTAINING PROTEIN DR_1986-RELATED"/>
    <property type="match status" value="1"/>
</dbReference>
<dbReference type="STRING" id="633147.Olsu_1457"/>
<dbReference type="Gene3D" id="3.40.50.10170">
    <property type="match status" value="1"/>
</dbReference>
<dbReference type="InterPro" id="IPR003797">
    <property type="entry name" value="DegV"/>
</dbReference>
<organism evidence="2 3">
    <name type="scientific">Olsenella uli (strain ATCC 49627 / DSM 7084 / CCUG 31166 / CIP 109912 / JCM 12494 / LMG 11480 / NCIMB 702895 / VPI D76D-27C)</name>
    <name type="common">Lactobacillus uli</name>
    <dbReference type="NCBI Taxonomy" id="633147"/>
    <lineage>
        <taxon>Bacteria</taxon>
        <taxon>Bacillati</taxon>
        <taxon>Actinomycetota</taxon>
        <taxon>Coriobacteriia</taxon>
        <taxon>Coriobacteriales</taxon>
        <taxon>Atopobiaceae</taxon>
        <taxon>Olsenella</taxon>
    </lineage>
</organism>
<dbReference type="AlphaFoldDB" id="E1QWQ5"/>
<sequence length="288" mass="31282">MNSQRIAIITDSGTDTAECLIREHDVRVVPLRIIYSDGTTYQSGVDITPSEVVARFAQEIPTTSLPSPEQIRATLEQARADGYERAVIITISSGLSATNQTAQLVAAQMEGFPTIVVDTKSIGMVGGMVVARAVEMVEAGVPFEELAGRLERSSRDSDIYFGVKSLEYLYKGGRIGGHIYRIGSVLNIKPILTCNDEGRYVMARKARGWDRALDAMVGLAVRSAGRFERVRLSVCCSDATNVHMRQLADRLHAEVPSTIVSMLESDISADLLVHTGPDLVGIGIQRAE</sequence>
<dbReference type="EMBL" id="CP002106">
    <property type="protein sequence ID" value="ADK68558.1"/>
    <property type="molecule type" value="Genomic_DNA"/>
</dbReference>
<proteinExistence type="predicted"/>
<dbReference type="PROSITE" id="PS51482">
    <property type="entry name" value="DEGV"/>
    <property type="match status" value="1"/>
</dbReference>
<accession>E1QWQ5</accession>
<protein>
    <submittedName>
        <fullName evidence="2">DegV family protein</fullName>
    </submittedName>
</protein>
<name>E1QWQ5_OLSUV</name>